<evidence type="ECO:0000313" key="3">
    <source>
        <dbReference type="Proteomes" id="UP000248326"/>
    </source>
</evidence>
<gene>
    <name evidence="2" type="ORF">DES52_103124</name>
</gene>
<sequence>MKSRFASLVVLLAASTALAILPQAEPEDVLKCATSATPNSICLAPSLPDADRRLLKAAGTPRVLAFRQPLWAANWREYKLVSPSGTLYVTLARGGDGPWQVARVARRAEPRVFVPSGAFVGNASAVVRASGLTSGARYSLRLGAPNETASLPVASGVARADGTLELAFVTPSVRRLPEQRETSASGAVLTAPARDALLPAELVITLLDAANREVARSVTLPFRARLAERDLSEAHEGRLAFRHLYGETVREEGEVVQVLELAPLDAITVLEARRLNRVATGPADESAYVRQLLTLHPDALRPFFTGDASVEGQVDTPGAHAWRVLVRGENGDRPIYVLFGGGALWIVQGDSQHTAILDAIVRTLRVR</sequence>
<dbReference type="AlphaFoldDB" id="A0A318SQW1"/>
<organism evidence="2 3">
    <name type="scientific">Deinococcus yavapaiensis KR-236</name>
    <dbReference type="NCBI Taxonomy" id="694435"/>
    <lineage>
        <taxon>Bacteria</taxon>
        <taxon>Thermotogati</taxon>
        <taxon>Deinococcota</taxon>
        <taxon>Deinococci</taxon>
        <taxon>Deinococcales</taxon>
        <taxon>Deinococcaceae</taxon>
        <taxon>Deinococcus</taxon>
    </lineage>
</organism>
<dbReference type="EMBL" id="QJSX01000003">
    <property type="protein sequence ID" value="PYE55293.1"/>
    <property type="molecule type" value="Genomic_DNA"/>
</dbReference>
<dbReference type="Proteomes" id="UP000248326">
    <property type="component" value="Unassembled WGS sequence"/>
</dbReference>
<name>A0A318SQW1_9DEIO</name>
<reference evidence="2 3" key="1">
    <citation type="submission" date="2018-06" db="EMBL/GenBank/DDBJ databases">
        <title>Genomic Encyclopedia of Type Strains, Phase IV (KMG-IV): sequencing the most valuable type-strain genomes for metagenomic binning, comparative biology and taxonomic classification.</title>
        <authorList>
            <person name="Goeker M."/>
        </authorList>
    </citation>
    <scope>NUCLEOTIDE SEQUENCE [LARGE SCALE GENOMIC DNA]</scope>
    <source>
        <strain evidence="2 3">DSM 18048</strain>
    </source>
</reference>
<keyword evidence="3" id="KW-1185">Reference proteome</keyword>
<protein>
    <submittedName>
        <fullName evidence="2">Uncharacterized protein</fullName>
    </submittedName>
</protein>
<keyword evidence="1" id="KW-0732">Signal</keyword>
<comment type="caution">
    <text evidence="2">The sequence shown here is derived from an EMBL/GenBank/DDBJ whole genome shotgun (WGS) entry which is preliminary data.</text>
</comment>
<feature type="chain" id="PRO_5016274176" evidence="1">
    <location>
        <begin position="20"/>
        <end position="367"/>
    </location>
</feature>
<dbReference type="OrthoDB" id="61449at2"/>
<dbReference type="RefSeq" id="WP_110885650.1">
    <property type="nucleotide sequence ID" value="NZ_QJSX01000003.1"/>
</dbReference>
<evidence type="ECO:0000313" key="2">
    <source>
        <dbReference type="EMBL" id="PYE55293.1"/>
    </source>
</evidence>
<proteinExistence type="predicted"/>
<accession>A0A318SQW1</accession>
<evidence type="ECO:0000256" key="1">
    <source>
        <dbReference type="SAM" id="SignalP"/>
    </source>
</evidence>
<feature type="signal peptide" evidence="1">
    <location>
        <begin position="1"/>
        <end position="19"/>
    </location>
</feature>